<comment type="subcellular location">
    <subcellularLocation>
        <location evidence="1">Mitochondrion inner membrane</location>
    </subcellularLocation>
    <subcellularLocation>
        <location evidence="2">Mitochondrion matrix</location>
    </subcellularLocation>
</comment>
<dbReference type="Proteomes" id="UP000015101">
    <property type="component" value="Unassembled WGS sequence"/>
</dbReference>
<organism evidence="20 21">
    <name type="scientific">Helobdella robusta</name>
    <name type="common">Californian leech</name>
    <dbReference type="NCBI Taxonomy" id="6412"/>
    <lineage>
        <taxon>Eukaryota</taxon>
        <taxon>Metazoa</taxon>
        <taxon>Spiralia</taxon>
        <taxon>Lophotrochozoa</taxon>
        <taxon>Annelida</taxon>
        <taxon>Clitellata</taxon>
        <taxon>Hirudinea</taxon>
        <taxon>Rhynchobdellida</taxon>
        <taxon>Glossiphoniidae</taxon>
        <taxon>Helobdella</taxon>
    </lineage>
</organism>
<evidence type="ECO:0000256" key="2">
    <source>
        <dbReference type="ARBA" id="ARBA00004305"/>
    </source>
</evidence>
<dbReference type="FunFam" id="3.30.230.80:FF:000004">
    <property type="entry name" value="Heat shock protein 75 kDa"/>
    <property type="match status" value="1"/>
</dbReference>
<keyword evidence="9" id="KW-0007">Acetylation</keyword>
<dbReference type="FunCoup" id="T1FSK7">
    <property type="interactions" value="1561"/>
</dbReference>
<dbReference type="GO" id="GO:0016887">
    <property type="term" value="F:ATP hydrolysis activity"/>
    <property type="evidence" value="ECO:0000318"/>
    <property type="project" value="GO_Central"/>
</dbReference>
<dbReference type="InterPro" id="IPR020575">
    <property type="entry name" value="Hsp90_N"/>
</dbReference>
<dbReference type="InterPro" id="IPR020568">
    <property type="entry name" value="Ribosomal_Su5_D2-typ_SF"/>
</dbReference>
<name>T1FSK7_HELRO</name>
<dbReference type="PRINTS" id="PR00775">
    <property type="entry name" value="HEATSHOCK90"/>
</dbReference>
<keyword evidence="4" id="KW-0597">Phosphoprotein</keyword>
<dbReference type="GO" id="GO:0005524">
    <property type="term" value="F:ATP binding"/>
    <property type="evidence" value="ECO:0000318"/>
    <property type="project" value="GO_Central"/>
</dbReference>
<dbReference type="Gene3D" id="3.30.230.80">
    <property type="match status" value="1"/>
</dbReference>
<dbReference type="Gene3D" id="3.30.565.10">
    <property type="entry name" value="Histidine kinase-like ATPase, C-terminal domain"/>
    <property type="match status" value="1"/>
</dbReference>
<evidence type="ECO:0000256" key="14">
    <source>
        <dbReference type="ARBA" id="ARBA00066161"/>
    </source>
</evidence>
<feature type="binding site" evidence="18">
    <location>
        <position position="142"/>
    </location>
    <ligand>
        <name>ATP</name>
        <dbReference type="ChEBI" id="CHEBI:30616"/>
    </ligand>
</feature>
<reference evidence="20" key="3">
    <citation type="submission" date="2015-06" db="UniProtKB">
        <authorList>
            <consortium name="EnsemblMetazoa"/>
        </authorList>
    </citation>
    <scope>IDENTIFICATION</scope>
</reference>
<dbReference type="GO" id="GO:0005743">
    <property type="term" value="C:mitochondrial inner membrane"/>
    <property type="evidence" value="ECO:0000318"/>
    <property type="project" value="GO_Central"/>
</dbReference>
<dbReference type="SUPFAM" id="SSF110942">
    <property type="entry name" value="HSP90 C-terminal domain"/>
    <property type="match status" value="1"/>
</dbReference>
<comment type="subunit">
    <text evidence="14">Binds to the intracellular domain of tumor necrosis factor type 1 receptor. Binds to RB1. Interacts with SRC. Interacts with SDHA.</text>
</comment>
<dbReference type="InterPro" id="IPR036890">
    <property type="entry name" value="HATPase_C_sf"/>
</dbReference>
<dbReference type="AlphaFoldDB" id="T1FSK7"/>
<feature type="binding site" evidence="18">
    <location>
        <position position="210"/>
    </location>
    <ligand>
        <name>ATP</name>
        <dbReference type="ChEBI" id="CHEBI:30616"/>
    </ligand>
</feature>
<keyword evidence="6" id="KW-0999">Mitochondrion inner membrane</keyword>
<dbReference type="GO" id="GO:0005759">
    <property type="term" value="C:mitochondrial matrix"/>
    <property type="evidence" value="ECO:0007669"/>
    <property type="project" value="UniProtKB-SubCell"/>
</dbReference>
<dbReference type="CDD" id="cd16927">
    <property type="entry name" value="HATPase_Hsp90-like"/>
    <property type="match status" value="1"/>
</dbReference>
<evidence type="ECO:0000256" key="1">
    <source>
        <dbReference type="ARBA" id="ARBA00004273"/>
    </source>
</evidence>
<dbReference type="STRING" id="6412.T1FSK7"/>
<dbReference type="eggNOG" id="KOG0019">
    <property type="taxonomic scope" value="Eukaryota"/>
</dbReference>
<evidence type="ECO:0000256" key="8">
    <source>
        <dbReference type="ARBA" id="ARBA00022946"/>
    </source>
</evidence>
<dbReference type="EMBL" id="KB096222">
    <property type="protein sequence ID" value="ESO07190.1"/>
    <property type="molecule type" value="Genomic_DNA"/>
</dbReference>
<evidence type="ECO:0000256" key="11">
    <source>
        <dbReference type="ARBA" id="ARBA00023136"/>
    </source>
</evidence>
<evidence type="ECO:0000256" key="6">
    <source>
        <dbReference type="ARBA" id="ARBA00022792"/>
    </source>
</evidence>
<dbReference type="FunFam" id="1.20.120.790:FF:000004">
    <property type="entry name" value="Heat shock protein 75 kDa"/>
    <property type="match status" value="1"/>
</dbReference>
<evidence type="ECO:0000313" key="21">
    <source>
        <dbReference type="Proteomes" id="UP000015101"/>
    </source>
</evidence>
<feature type="binding site" evidence="18">
    <location>
        <position position="442"/>
    </location>
    <ligand>
        <name>ATP</name>
        <dbReference type="ChEBI" id="CHEBI:30616"/>
    </ligand>
</feature>
<dbReference type="HAMAP" id="MF_00505">
    <property type="entry name" value="HSP90"/>
    <property type="match status" value="1"/>
</dbReference>
<gene>
    <name evidence="20" type="primary">20211804</name>
    <name evidence="19" type="ORF">HELRODRAFT_191087</name>
</gene>
<evidence type="ECO:0000256" key="17">
    <source>
        <dbReference type="ARBA" id="ARBA00080766"/>
    </source>
</evidence>
<dbReference type="GeneID" id="20211804"/>
<feature type="binding site" evidence="18">
    <location>
        <position position="202"/>
    </location>
    <ligand>
        <name>ATP</name>
        <dbReference type="ChEBI" id="CHEBI:30616"/>
    </ligand>
</feature>
<dbReference type="PANTHER" id="PTHR11528">
    <property type="entry name" value="HEAT SHOCK PROTEIN 90 FAMILY MEMBER"/>
    <property type="match status" value="1"/>
</dbReference>
<keyword evidence="12" id="KW-0143">Chaperone</keyword>
<feature type="binding site" evidence="18">
    <location>
        <position position="291"/>
    </location>
    <ligand>
        <name>ATP</name>
        <dbReference type="ChEBI" id="CHEBI:30616"/>
    </ligand>
</feature>
<dbReference type="SUPFAM" id="SSF55874">
    <property type="entry name" value="ATPase domain of HSP90 chaperone/DNA topoisomerase II/histidine kinase"/>
    <property type="match status" value="1"/>
</dbReference>
<dbReference type="CTD" id="20211804"/>
<dbReference type="InterPro" id="IPR001404">
    <property type="entry name" value="Hsp90_fam"/>
</dbReference>
<dbReference type="GO" id="GO:0006457">
    <property type="term" value="P:protein folding"/>
    <property type="evidence" value="ECO:0000318"/>
    <property type="project" value="GO_Central"/>
</dbReference>
<evidence type="ECO:0000256" key="15">
    <source>
        <dbReference type="ARBA" id="ARBA00073018"/>
    </source>
</evidence>
<keyword evidence="11" id="KW-0472">Membrane</keyword>
<dbReference type="InParanoid" id="T1FSK7"/>
<dbReference type="GO" id="GO:0051082">
    <property type="term" value="F:unfolded protein binding"/>
    <property type="evidence" value="ECO:0000318"/>
    <property type="project" value="GO_Central"/>
</dbReference>
<evidence type="ECO:0000256" key="12">
    <source>
        <dbReference type="ARBA" id="ARBA00023186"/>
    </source>
</evidence>
<evidence type="ECO:0000256" key="18">
    <source>
        <dbReference type="PIRSR" id="PIRSR002583-1"/>
    </source>
</evidence>
<dbReference type="SUPFAM" id="SSF54211">
    <property type="entry name" value="Ribosomal protein S5 domain 2-like"/>
    <property type="match status" value="1"/>
</dbReference>
<comment type="similarity">
    <text evidence="3">Belongs to the heat shock protein 90 family.</text>
</comment>
<feature type="binding site" evidence="18">
    <location>
        <position position="216"/>
    </location>
    <ligand>
        <name>ATP</name>
        <dbReference type="ChEBI" id="CHEBI:30616"/>
    </ligand>
</feature>
<comment type="function">
    <text evidence="13">Chaperone that expresses an ATPase activity. Involved in maintaining mitochondrial function and polarization, downstream of PINK1 and mitochondrial complex I. Is a negative regulator of mitochondrial respiration able to modulate the balance between oxidative phosphorylation and aerobic glycolysis. The impact of TRAP1 on mitochondrial respiration is probably mediated by modulation of mitochondrial SRC and inhibition of SDHA.</text>
</comment>
<dbReference type="FunFam" id="3.30.565.10:FF:000021">
    <property type="entry name" value="Heat shock protein 75 kDa, mitochondrial"/>
    <property type="match status" value="1"/>
</dbReference>
<dbReference type="InterPro" id="IPR037196">
    <property type="entry name" value="HSP90_C"/>
</dbReference>
<feature type="binding site" evidence="18">
    <location>
        <begin position="240"/>
        <end position="245"/>
    </location>
    <ligand>
        <name>ATP</name>
        <dbReference type="ChEBI" id="CHEBI:30616"/>
    </ligand>
</feature>
<evidence type="ECO:0000256" key="10">
    <source>
        <dbReference type="ARBA" id="ARBA00023128"/>
    </source>
</evidence>
<keyword evidence="5 18" id="KW-0547">Nucleotide-binding</keyword>
<feature type="binding site" evidence="18">
    <location>
        <position position="146"/>
    </location>
    <ligand>
        <name>ATP</name>
        <dbReference type="ChEBI" id="CHEBI:30616"/>
    </ligand>
</feature>
<dbReference type="RefSeq" id="XP_009014568.1">
    <property type="nucleotide sequence ID" value="XM_009016320.1"/>
</dbReference>
<evidence type="ECO:0000256" key="7">
    <source>
        <dbReference type="ARBA" id="ARBA00022840"/>
    </source>
</evidence>
<evidence type="ECO:0000256" key="13">
    <source>
        <dbReference type="ARBA" id="ARBA00057498"/>
    </source>
</evidence>
<dbReference type="EMBL" id="AMQM01003577">
    <property type="status" value="NOT_ANNOTATED_CDS"/>
    <property type="molecule type" value="Genomic_DNA"/>
</dbReference>
<dbReference type="HOGENOM" id="CLU_006684_3_1_1"/>
<dbReference type="PIRSF" id="PIRSF002583">
    <property type="entry name" value="Hsp90"/>
    <property type="match status" value="1"/>
</dbReference>
<dbReference type="OrthoDB" id="28737at2759"/>
<dbReference type="Pfam" id="PF13589">
    <property type="entry name" value="HATPase_c_3"/>
    <property type="match status" value="1"/>
</dbReference>
<evidence type="ECO:0000313" key="19">
    <source>
        <dbReference type="EMBL" id="ESO07190.1"/>
    </source>
</evidence>
<keyword evidence="8" id="KW-0809">Transit peptide</keyword>
<evidence type="ECO:0000256" key="4">
    <source>
        <dbReference type="ARBA" id="ARBA00022553"/>
    </source>
</evidence>
<protein>
    <recommendedName>
        <fullName evidence="15">Heat shock protein 75 kDa, mitochondrial</fullName>
    </recommendedName>
    <alternativeName>
        <fullName evidence="17">TNFR-associated protein 1</fullName>
    </alternativeName>
    <alternativeName>
        <fullName evidence="16">Tumor necrosis factor type 1 receptor-associated protein</fullName>
    </alternativeName>
</protein>
<dbReference type="KEGG" id="hro:HELRODRAFT_191087"/>
<dbReference type="Gene3D" id="3.40.50.11260">
    <property type="match status" value="1"/>
</dbReference>
<proteinExistence type="inferred from homology"/>
<dbReference type="EnsemblMetazoa" id="HelroT191087">
    <property type="protein sequence ID" value="HelroP191087"/>
    <property type="gene ID" value="HelroG191087"/>
</dbReference>
<dbReference type="NCBIfam" id="NF003555">
    <property type="entry name" value="PRK05218.1"/>
    <property type="match status" value="1"/>
</dbReference>
<evidence type="ECO:0000256" key="9">
    <source>
        <dbReference type="ARBA" id="ARBA00022990"/>
    </source>
</evidence>
<accession>T1FSK7</accession>
<keyword evidence="10" id="KW-0496">Mitochondrion</keyword>
<dbReference type="GO" id="GO:0140662">
    <property type="term" value="F:ATP-dependent protein folding chaperone"/>
    <property type="evidence" value="ECO:0007669"/>
    <property type="project" value="InterPro"/>
</dbReference>
<dbReference type="OMA" id="DHTQQNE"/>
<dbReference type="Gene3D" id="1.20.120.790">
    <property type="entry name" value="Heat shock protein 90, C-terminal domain"/>
    <property type="match status" value="1"/>
</dbReference>
<evidence type="ECO:0000256" key="16">
    <source>
        <dbReference type="ARBA" id="ARBA00076190"/>
    </source>
</evidence>
<dbReference type="GO" id="GO:0019901">
    <property type="term" value="F:protein kinase binding"/>
    <property type="evidence" value="ECO:0000318"/>
    <property type="project" value="GO_Central"/>
</dbReference>
<feature type="binding site" evidence="18">
    <location>
        <position position="197"/>
    </location>
    <ligand>
        <name>ATP</name>
        <dbReference type="ChEBI" id="CHEBI:30616"/>
    </ligand>
</feature>
<dbReference type="FunFam" id="3.40.50.11260:FF:000004">
    <property type="entry name" value="Heat shock protein 75 mitochondrial"/>
    <property type="match status" value="1"/>
</dbReference>
<keyword evidence="7 18" id="KW-0067">ATP-binding</keyword>
<evidence type="ECO:0000256" key="5">
    <source>
        <dbReference type="ARBA" id="ARBA00022741"/>
    </source>
</evidence>
<sequence length="750" mass="84585">MAASMLNVFRSQFINSTNKLTLVTNVKRSKTVGRCLFTYLKGSSKVSSNATLLAGNIFKLSGKHGGLRLPSLLPASSNLFPISCYSTEAATNSTEDDYHSIIKDNEKGKGQSNKMEFQAETRKLLDIVARSLYSEKEVFIRELVSNASDALEKLRYLQMQNESGIVSSESGDVGKKPTSLEIHIAVDDSKKTFTIQDTGIGMTKDEIIENLGIIAKSGSKAFIQEVEGKGGHVDKNIIGQFGVGFYSSFMVADKVEVFTKSYKPNEPAYKWQSDGLGTYELSEAENVQQGTKIVMHLKGDAYDFAKEDVVKGIIKKYSNFVGVPIFLNGHKVNVIQALWTMEPRDVTAQMHEDFYRFISNTFDQPRFYLHYKTDAPLNIRALFYVPEYKPTLFDMSRDTEVSLSLYSRKVMIMSKASNILPRWLRFIKGVVDSEDIPLNLSRELLQDSALIRKLRWVLTNRLIKFFLEQAKKDKTKYLQFYKDYGLFFREGIVTTTEQDQREEIARLLRFESSKLAPGELTNLDEYASRMKAGTRNIYYLSAPSRHLAETSPYMESLAQKDVEVLFLYENYDELVLMNLGQYDKKHLKSIENDAAEEATGTAAADAADATTAADGKVKESLSAEQCDDMIGWMQAVLGHRVNKVKTTKRLVTHPCIITVNEMGAARHFLRTALADRSEEEKFKVLQPTLEVNSSHQLIVSLHKLKSNDPDLARMVTEQLFDNAMIAAGLLDDPRKMLGRLNDLMTRALNK</sequence>
<evidence type="ECO:0000256" key="3">
    <source>
        <dbReference type="ARBA" id="ARBA00008239"/>
    </source>
</evidence>
<evidence type="ECO:0000313" key="20">
    <source>
        <dbReference type="EnsemblMetazoa" id="HelroP191087"/>
    </source>
</evidence>
<reference evidence="19 21" key="2">
    <citation type="journal article" date="2013" name="Nature">
        <title>Insights into bilaterian evolution from three spiralian genomes.</title>
        <authorList>
            <person name="Simakov O."/>
            <person name="Marletaz F."/>
            <person name="Cho S.J."/>
            <person name="Edsinger-Gonzales E."/>
            <person name="Havlak P."/>
            <person name="Hellsten U."/>
            <person name="Kuo D.H."/>
            <person name="Larsson T."/>
            <person name="Lv J."/>
            <person name="Arendt D."/>
            <person name="Savage R."/>
            <person name="Osoegawa K."/>
            <person name="de Jong P."/>
            <person name="Grimwood J."/>
            <person name="Chapman J.A."/>
            <person name="Shapiro H."/>
            <person name="Aerts A."/>
            <person name="Otillar R.P."/>
            <person name="Terry A.Y."/>
            <person name="Boore J.L."/>
            <person name="Grigoriev I.V."/>
            <person name="Lindberg D.R."/>
            <person name="Seaver E.C."/>
            <person name="Weisblat D.A."/>
            <person name="Putnam N.H."/>
            <person name="Rokhsar D.S."/>
        </authorList>
    </citation>
    <scope>NUCLEOTIDE SEQUENCE</scope>
</reference>
<dbReference type="Pfam" id="PF00183">
    <property type="entry name" value="HSP90"/>
    <property type="match status" value="1"/>
</dbReference>
<reference evidence="21" key="1">
    <citation type="submission" date="2012-12" db="EMBL/GenBank/DDBJ databases">
        <authorList>
            <person name="Hellsten U."/>
            <person name="Grimwood J."/>
            <person name="Chapman J.A."/>
            <person name="Shapiro H."/>
            <person name="Aerts A."/>
            <person name="Otillar R.P."/>
            <person name="Terry A.Y."/>
            <person name="Boore J.L."/>
            <person name="Simakov O."/>
            <person name="Marletaz F."/>
            <person name="Cho S.-J."/>
            <person name="Edsinger-Gonzales E."/>
            <person name="Havlak P."/>
            <person name="Kuo D.-H."/>
            <person name="Larsson T."/>
            <person name="Lv J."/>
            <person name="Arendt D."/>
            <person name="Savage R."/>
            <person name="Osoegawa K."/>
            <person name="de Jong P."/>
            <person name="Lindberg D.R."/>
            <person name="Seaver E.C."/>
            <person name="Weisblat D.A."/>
            <person name="Putnam N.H."/>
            <person name="Grigoriev I.V."/>
            <person name="Rokhsar D.S."/>
        </authorList>
    </citation>
    <scope>NUCLEOTIDE SEQUENCE</scope>
</reference>
<keyword evidence="21" id="KW-1185">Reference proteome</keyword>
<feature type="binding site" evidence="18">
    <location>
        <begin position="217"/>
        <end position="218"/>
    </location>
    <ligand>
        <name>ATP</name>
        <dbReference type="ChEBI" id="CHEBI:30616"/>
    </ligand>
</feature>